<keyword evidence="3 5" id="KW-0732">Signal</keyword>
<dbReference type="SMART" id="SM00110">
    <property type="entry name" value="C1Q"/>
    <property type="match status" value="1"/>
</dbReference>
<protein>
    <recommendedName>
        <fullName evidence="10">C1q domain-containing protein</fullName>
    </recommendedName>
</protein>
<dbReference type="GO" id="GO:0005576">
    <property type="term" value="C:extracellular region"/>
    <property type="evidence" value="ECO:0007669"/>
    <property type="project" value="UniProtKB-SubCell"/>
</dbReference>
<evidence type="ECO:0000256" key="3">
    <source>
        <dbReference type="ARBA" id="ARBA00022729"/>
    </source>
</evidence>
<evidence type="ECO:0000256" key="1">
    <source>
        <dbReference type="ARBA" id="ARBA00004613"/>
    </source>
</evidence>
<evidence type="ECO:0000259" key="6">
    <source>
        <dbReference type="PROSITE" id="PS50835"/>
    </source>
</evidence>
<comment type="subcellular location">
    <subcellularLocation>
        <location evidence="1">Secreted</location>
    </subcellularLocation>
</comment>
<sequence length="417" mass="45589">MSLPFAQIVAVLAITFAGSYCFQWTADIPDGTVKYACVDDVLRLPWDFTATTGDVIMSLQWLFEGFSQEVIAFDAHGSFFPTPSFSNRVQFLAKAGLALSHVAQGDTGNYSVEISGHDASGLSFSSRRTVIVRVIGNNTLMTSDGDLHARLEPQALYSNTTGRSSLVLSCGNFTYLSDPPFTMEWLTPSETIVPSDGYTDGHFQLFVTSGGDYTCRIPQHAAADVCLDDDFSRNATVHVDRMEARLTLMEARQDQLEKENEQLKQRETSLEAQLDNKNSSLYQSLQNLTSKVSRQVAFTAHLHINHPANGTVIFDRVITNLGNGYSSSTGNFTAPVAGLYFFMLTSSPQTNNDNSQALMYYDGSFLCYAASEVGMPGKVTSCGAAAHLSAGQRAWVTSRHNLTNYYTSFSGVLVNSD</sequence>
<evidence type="ECO:0000259" key="7">
    <source>
        <dbReference type="PROSITE" id="PS50871"/>
    </source>
</evidence>
<dbReference type="SUPFAM" id="SSF49842">
    <property type="entry name" value="TNF-like"/>
    <property type="match status" value="1"/>
</dbReference>
<reference evidence="8 9" key="1">
    <citation type="submission" date="2024-02" db="EMBL/GenBank/DDBJ databases">
        <title>Chromosome-scale genome assembly of the rough periwinkle Littorina saxatilis.</title>
        <authorList>
            <person name="De Jode A."/>
            <person name="Faria R."/>
            <person name="Formenti G."/>
            <person name="Sims Y."/>
            <person name="Smith T.P."/>
            <person name="Tracey A."/>
            <person name="Wood J.M.D."/>
            <person name="Zagrodzka Z.B."/>
            <person name="Johannesson K."/>
            <person name="Butlin R.K."/>
            <person name="Leder E.H."/>
        </authorList>
    </citation>
    <scope>NUCLEOTIDE SEQUENCE [LARGE SCALE GENOMIC DNA]</scope>
    <source>
        <strain evidence="8">Snail1</strain>
        <tissue evidence="8">Muscle</tissue>
    </source>
</reference>
<evidence type="ECO:0000256" key="4">
    <source>
        <dbReference type="SAM" id="Coils"/>
    </source>
</evidence>
<feature type="domain" description="C1q" evidence="7">
    <location>
        <begin position="291"/>
        <end position="417"/>
    </location>
</feature>
<evidence type="ECO:0008006" key="10">
    <source>
        <dbReference type="Google" id="ProtNLM"/>
    </source>
</evidence>
<dbReference type="AlphaFoldDB" id="A0AAN9GEU6"/>
<dbReference type="InterPro" id="IPR001073">
    <property type="entry name" value="C1q_dom"/>
</dbReference>
<keyword evidence="4" id="KW-0175">Coiled coil</keyword>
<evidence type="ECO:0000313" key="9">
    <source>
        <dbReference type="Proteomes" id="UP001374579"/>
    </source>
</evidence>
<dbReference type="PRINTS" id="PR00007">
    <property type="entry name" value="COMPLEMNTC1Q"/>
</dbReference>
<dbReference type="Gene3D" id="2.60.120.40">
    <property type="match status" value="1"/>
</dbReference>
<keyword evidence="9" id="KW-1185">Reference proteome</keyword>
<dbReference type="InterPro" id="IPR007110">
    <property type="entry name" value="Ig-like_dom"/>
</dbReference>
<evidence type="ECO:0000256" key="5">
    <source>
        <dbReference type="SAM" id="SignalP"/>
    </source>
</evidence>
<organism evidence="8 9">
    <name type="scientific">Littorina saxatilis</name>
    <dbReference type="NCBI Taxonomy" id="31220"/>
    <lineage>
        <taxon>Eukaryota</taxon>
        <taxon>Metazoa</taxon>
        <taxon>Spiralia</taxon>
        <taxon>Lophotrochozoa</taxon>
        <taxon>Mollusca</taxon>
        <taxon>Gastropoda</taxon>
        <taxon>Caenogastropoda</taxon>
        <taxon>Littorinimorpha</taxon>
        <taxon>Littorinoidea</taxon>
        <taxon>Littorinidae</taxon>
        <taxon>Littorina</taxon>
    </lineage>
</organism>
<dbReference type="PANTHER" id="PTHR22923:SF116">
    <property type="entry name" value="C1Q DOMAIN-CONTAINING PROTEIN"/>
    <property type="match status" value="1"/>
</dbReference>
<feature type="signal peptide" evidence="5">
    <location>
        <begin position="1"/>
        <end position="21"/>
    </location>
</feature>
<dbReference type="PANTHER" id="PTHR22923">
    <property type="entry name" value="CEREBELLIN-RELATED"/>
    <property type="match status" value="1"/>
</dbReference>
<comment type="caution">
    <text evidence="8">The sequence shown here is derived from an EMBL/GenBank/DDBJ whole genome shotgun (WGS) entry which is preliminary data.</text>
</comment>
<dbReference type="InterPro" id="IPR050822">
    <property type="entry name" value="Cerebellin_Synaptic_Org"/>
</dbReference>
<name>A0AAN9GEU6_9CAEN</name>
<dbReference type="EMBL" id="JBAMIC010000007">
    <property type="protein sequence ID" value="KAK7105601.1"/>
    <property type="molecule type" value="Genomic_DNA"/>
</dbReference>
<gene>
    <name evidence="8" type="ORF">V1264_016960</name>
</gene>
<dbReference type="Proteomes" id="UP001374579">
    <property type="component" value="Unassembled WGS sequence"/>
</dbReference>
<proteinExistence type="predicted"/>
<dbReference type="InterPro" id="IPR008983">
    <property type="entry name" value="Tumour_necrosis_fac-like_dom"/>
</dbReference>
<feature type="chain" id="PRO_5042864082" description="C1q domain-containing protein" evidence="5">
    <location>
        <begin position="22"/>
        <end position="417"/>
    </location>
</feature>
<dbReference type="InterPro" id="IPR013783">
    <property type="entry name" value="Ig-like_fold"/>
</dbReference>
<evidence type="ECO:0000313" key="8">
    <source>
        <dbReference type="EMBL" id="KAK7105601.1"/>
    </source>
</evidence>
<dbReference type="Pfam" id="PF00386">
    <property type="entry name" value="C1q"/>
    <property type="match status" value="1"/>
</dbReference>
<dbReference type="PROSITE" id="PS50835">
    <property type="entry name" value="IG_LIKE"/>
    <property type="match status" value="1"/>
</dbReference>
<dbReference type="CDD" id="cd14686">
    <property type="entry name" value="bZIP"/>
    <property type="match status" value="1"/>
</dbReference>
<feature type="domain" description="Ig-like" evidence="6">
    <location>
        <begin position="153"/>
        <end position="232"/>
    </location>
</feature>
<feature type="coiled-coil region" evidence="4">
    <location>
        <begin position="239"/>
        <end position="280"/>
    </location>
</feature>
<evidence type="ECO:0000256" key="2">
    <source>
        <dbReference type="ARBA" id="ARBA00022525"/>
    </source>
</evidence>
<accession>A0AAN9GEU6</accession>
<dbReference type="PROSITE" id="PS50871">
    <property type="entry name" value="C1Q"/>
    <property type="match status" value="1"/>
</dbReference>
<dbReference type="Gene3D" id="2.60.40.10">
    <property type="entry name" value="Immunoglobulins"/>
    <property type="match status" value="1"/>
</dbReference>
<keyword evidence="2" id="KW-0964">Secreted</keyword>